<organism evidence="7 8">
    <name type="scientific">Cuscuta australis</name>
    <dbReference type="NCBI Taxonomy" id="267555"/>
    <lineage>
        <taxon>Eukaryota</taxon>
        <taxon>Viridiplantae</taxon>
        <taxon>Streptophyta</taxon>
        <taxon>Embryophyta</taxon>
        <taxon>Tracheophyta</taxon>
        <taxon>Spermatophyta</taxon>
        <taxon>Magnoliopsida</taxon>
        <taxon>eudicotyledons</taxon>
        <taxon>Gunneridae</taxon>
        <taxon>Pentapetalae</taxon>
        <taxon>asterids</taxon>
        <taxon>lamiids</taxon>
        <taxon>Solanales</taxon>
        <taxon>Convolvulaceae</taxon>
        <taxon>Cuscuteae</taxon>
        <taxon>Cuscuta</taxon>
        <taxon>Cuscuta subgen. Grammica</taxon>
        <taxon>Cuscuta sect. Cleistogrammica</taxon>
    </lineage>
</organism>
<dbReference type="Gene3D" id="3.40.50.2000">
    <property type="entry name" value="Glycogen Phosphorylase B"/>
    <property type="match status" value="2"/>
</dbReference>
<evidence type="ECO:0000256" key="5">
    <source>
        <dbReference type="RuleBase" id="RU362057"/>
    </source>
</evidence>
<evidence type="ECO:0000259" key="6">
    <source>
        <dbReference type="Pfam" id="PF26168"/>
    </source>
</evidence>
<keyword evidence="8" id="KW-1185">Reference proteome</keyword>
<keyword evidence="3 4" id="KW-0808">Transferase</keyword>
<reference evidence="7 8" key="1">
    <citation type="submission" date="2018-06" db="EMBL/GenBank/DDBJ databases">
        <title>The Genome of Cuscuta australis (Dodder) Provides Insight into the Evolution of Plant Parasitism.</title>
        <authorList>
            <person name="Liu H."/>
        </authorList>
    </citation>
    <scope>NUCLEOTIDE SEQUENCE [LARGE SCALE GENOMIC DNA]</scope>
    <source>
        <strain evidence="8">cv. Yunnan</strain>
        <tissue evidence="7">Vines</tissue>
    </source>
</reference>
<dbReference type="Pfam" id="PF26168">
    <property type="entry name" value="Glyco_transf_N"/>
    <property type="match status" value="1"/>
</dbReference>
<sequence length="495" mass="54804">MAVLTYQQLHFILFPFMAQGHMIPMIDIAKLLSHRGVRVTVLLTPHNAARVGPVVSRAQESGLPVQVHLLDFPCAEAGLPSGCENFDLLPSFDLAMKFFDATKMLRPQVERLLREGLKPSPSCIIADMCFPWATDLARELHIPRIVFHGMCCFSLLCEHNLVRWPELEKVESDSEYFRVPGVPDKIEMTKAQVTHMVNPRSKEWSELCGEIIEAEENAYGILVNSFEELEPEYIKEFKKAKGKNVWTIGPVSLCNKVGPDKCERGNKASIDLDQCLNWLNSMGPASVLFVCLGSLSRLPTPQMVELGLALKASKRPFIWVIRHLSKEFQDFLEQEKYEEGVKGQGLIIHGWSPQVLILSHPSVGAFMTHCGWNSTLEGIASGVPLLTLPLFAEQFLNEKLAVNVLKVGVRVGMESPIVFGEEEMAGVQVSRDKIVAAVEEAFGGGGGEGEMRIKRAKALREAARRAVEEGGSSYLNIAKLIQDVGEEAKALKSSA</sequence>
<comment type="similarity">
    <text evidence="1 4">Belongs to the UDP-glycosyltransferase family.</text>
</comment>
<dbReference type="PROSITE" id="PS00375">
    <property type="entry name" value="UDPGT"/>
    <property type="match status" value="1"/>
</dbReference>
<dbReference type="AlphaFoldDB" id="A0A328CX74"/>
<feature type="domain" description="Glycosyltransferase N-terminal" evidence="6">
    <location>
        <begin position="11"/>
        <end position="251"/>
    </location>
</feature>
<dbReference type="PANTHER" id="PTHR48047:SF229">
    <property type="entry name" value="UDP-GLYCOSYLTRANSFERASE 73C3-RELATED"/>
    <property type="match status" value="1"/>
</dbReference>
<dbReference type="FunFam" id="3.40.50.2000:FF:000071">
    <property type="entry name" value="Glycosyltransferase"/>
    <property type="match status" value="1"/>
</dbReference>
<dbReference type="GO" id="GO:0035251">
    <property type="term" value="F:UDP-glucosyltransferase activity"/>
    <property type="evidence" value="ECO:0007669"/>
    <property type="project" value="TreeGrafter"/>
</dbReference>
<evidence type="ECO:0000313" key="7">
    <source>
        <dbReference type="EMBL" id="RAL38072.1"/>
    </source>
</evidence>
<dbReference type="PANTHER" id="PTHR48047">
    <property type="entry name" value="GLYCOSYLTRANSFERASE"/>
    <property type="match status" value="1"/>
</dbReference>
<comment type="caution">
    <text evidence="7">The sequence shown here is derived from an EMBL/GenBank/DDBJ whole genome shotgun (WGS) entry which is preliminary data.</text>
</comment>
<dbReference type="CDD" id="cd03784">
    <property type="entry name" value="GT1_Gtf-like"/>
    <property type="match status" value="1"/>
</dbReference>
<gene>
    <name evidence="7" type="ORF">DM860_000766</name>
</gene>
<evidence type="ECO:0000256" key="1">
    <source>
        <dbReference type="ARBA" id="ARBA00009995"/>
    </source>
</evidence>
<name>A0A328CX74_9ASTE</name>
<keyword evidence="2 4" id="KW-0328">Glycosyltransferase</keyword>
<dbReference type="InterPro" id="IPR035595">
    <property type="entry name" value="UDP_glycos_trans_CS"/>
</dbReference>
<dbReference type="InterPro" id="IPR058980">
    <property type="entry name" value="Glyco_transf_N"/>
</dbReference>
<dbReference type="SUPFAM" id="SSF53756">
    <property type="entry name" value="UDP-Glycosyltransferase/glycogen phosphorylase"/>
    <property type="match status" value="1"/>
</dbReference>
<accession>A0A328CX74</accession>
<proteinExistence type="inferred from homology"/>
<dbReference type="EMBL" id="NQVE01000215">
    <property type="protein sequence ID" value="RAL38072.1"/>
    <property type="molecule type" value="Genomic_DNA"/>
</dbReference>
<evidence type="ECO:0000256" key="2">
    <source>
        <dbReference type="ARBA" id="ARBA00022676"/>
    </source>
</evidence>
<evidence type="ECO:0000256" key="3">
    <source>
        <dbReference type="ARBA" id="ARBA00022679"/>
    </source>
</evidence>
<dbReference type="InterPro" id="IPR002213">
    <property type="entry name" value="UDP_glucos_trans"/>
</dbReference>
<dbReference type="EC" id="2.4.1.-" evidence="5"/>
<protein>
    <recommendedName>
        <fullName evidence="5">Glycosyltransferase</fullName>
        <ecNumber evidence="5">2.4.1.-</ecNumber>
    </recommendedName>
</protein>
<dbReference type="FunFam" id="3.40.50.2000:FF:000047">
    <property type="entry name" value="Glycosyltransferase"/>
    <property type="match status" value="1"/>
</dbReference>
<evidence type="ECO:0000313" key="8">
    <source>
        <dbReference type="Proteomes" id="UP000249390"/>
    </source>
</evidence>
<dbReference type="Proteomes" id="UP000249390">
    <property type="component" value="Unassembled WGS sequence"/>
</dbReference>
<evidence type="ECO:0000256" key="4">
    <source>
        <dbReference type="RuleBase" id="RU003718"/>
    </source>
</evidence>
<dbReference type="Pfam" id="PF00201">
    <property type="entry name" value="UDPGT"/>
    <property type="match status" value="1"/>
</dbReference>